<evidence type="ECO:0000256" key="5">
    <source>
        <dbReference type="ARBA" id="ARBA00012927"/>
    </source>
</evidence>
<keyword evidence="11" id="KW-1185">Reference proteome</keyword>
<dbReference type="HAMAP" id="MF_00106">
    <property type="entry name" value="UxuA"/>
    <property type="match status" value="1"/>
</dbReference>
<dbReference type="GO" id="GO:0030145">
    <property type="term" value="F:manganese ion binding"/>
    <property type="evidence" value="ECO:0007669"/>
    <property type="project" value="TreeGrafter"/>
</dbReference>
<keyword evidence="8 9" id="KW-0456">Lyase</keyword>
<proteinExistence type="inferred from homology"/>
<dbReference type="EMBL" id="JAIXNE010000006">
    <property type="protein sequence ID" value="MCA6078698.1"/>
    <property type="molecule type" value="Genomic_DNA"/>
</dbReference>
<evidence type="ECO:0000256" key="1">
    <source>
        <dbReference type="ARBA" id="ARBA00001794"/>
    </source>
</evidence>
<accession>A0A9X1HX74</accession>
<comment type="catalytic activity">
    <reaction evidence="1 9">
        <text>D-mannonate = 2-dehydro-3-deoxy-D-gluconate + H2O</text>
        <dbReference type="Rhea" id="RHEA:20097"/>
        <dbReference type="ChEBI" id="CHEBI:15377"/>
        <dbReference type="ChEBI" id="CHEBI:17767"/>
        <dbReference type="ChEBI" id="CHEBI:57990"/>
        <dbReference type="EC" id="4.2.1.8"/>
    </reaction>
</comment>
<reference evidence="10" key="1">
    <citation type="submission" date="2021-09" db="EMBL/GenBank/DDBJ databases">
        <title>Fulvivirga sp. isolated from coastal sediment.</title>
        <authorList>
            <person name="Yu H."/>
        </authorList>
    </citation>
    <scope>NUCLEOTIDE SEQUENCE</scope>
    <source>
        <strain evidence="10">1062</strain>
    </source>
</reference>
<evidence type="ECO:0000256" key="2">
    <source>
        <dbReference type="ARBA" id="ARBA00002713"/>
    </source>
</evidence>
<evidence type="ECO:0000256" key="7">
    <source>
        <dbReference type="ARBA" id="ARBA00023211"/>
    </source>
</evidence>
<comment type="pathway">
    <text evidence="3 9">Carbohydrate metabolism; pentose and glucuronate interconversion.</text>
</comment>
<name>A0A9X1HX74_9BACT</name>
<dbReference type="Pfam" id="PF03786">
    <property type="entry name" value="UxuA"/>
    <property type="match status" value="1"/>
</dbReference>
<dbReference type="InterPro" id="IPR036237">
    <property type="entry name" value="Xyl_isomerase-like_sf"/>
</dbReference>
<dbReference type="NCBIfam" id="NF003027">
    <property type="entry name" value="PRK03906.1"/>
    <property type="match status" value="1"/>
</dbReference>
<evidence type="ECO:0000313" key="10">
    <source>
        <dbReference type="EMBL" id="MCA6078698.1"/>
    </source>
</evidence>
<dbReference type="Gene3D" id="3.20.20.150">
    <property type="entry name" value="Divalent-metal-dependent TIM barrel enzymes"/>
    <property type="match status" value="1"/>
</dbReference>
<comment type="caution">
    <text evidence="10">The sequence shown here is derived from an EMBL/GenBank/DDBJ whole genome shotgun (WGS) entry which is preliminary data.</text>
</comment>
<comment type="similarity">
    <text evidence="4 9">Belongs to the mannonate dehydratase family.</text>
</comment>
<dbReference type="GO" id="GO:0042840">
    <property type="term" value="P:D-glucuronate catabolic process"/>
    <property type="evidence" value="ECO:0007669"/>
    <property type="project" value="TreeGrafter"/>
</dbReference>
<dbReference type="AlphaFoldDB" id="A0A9X1HX74"/>
<dbReference type="InterPro" id="IPR004628">
    <property type="entry name" value="Man_deHydtase"/>
</dbReference>
<evidence type="ECO:0000256" key="3">
    <source>
        <dbReference type="ARBA" id="ARBA00004892"/>
    </source>
</evidence>
<dbReference type="Proteomes" id="UP001139409">
    <property type="component" value="Unassembled WGS sequence"/>
</dbReference>
<evidence type="ECO:0000256" key="9">
    <source>
        <dbReference type="HAMAP-Rule" id="MF_00106"/>
    </source>
</evidence>
<comment type="function">
    <text evidence="2 9">Catalyzes the dehydration of D-mannonate.</text>
</comment>
<evidence type="ECO:0000256" key="4">
    <source>
        <dbReference type="ARBA" id="ARBA00007389"/>
    </source>
</evidence>
<dbReference type="GO" id="GO:0008927">
    <property type="term" value="F:mannonate dehydratase activity"/>
    <property type="evidence" value="ECO:0007669"/>
    <property type="project" value="UniProtKB-UniRule"/>
</dbReference>
<evidence type="ECO:0000313" key="11">
    <source>
        <dbReference type="Proteomes" id="UP001139409"/>
    </source>
</evidence>
<evidence type="ECO:0000256" key="8">
    <source>
        <dbReference type="ARBA" id="ARBA00023239"/>
    </source>
</evidence>
<dbReference type="EC" id="4.2.1.8" evidence="5 9"/>
<gene>
    <name evidence="9 10" type="primary">uxuA</name>
    <name evidence="10" type="ORF">LDX50_27740</name>
</gene>
<keyword evidence="7 9" id="KW-0464">Manganese</keyword>
<keyword evidence="6 9" id="KW-0408">Iron</keyword>
<dbReference type="SUPFAM" id="SSF51658">
    <property type="entry name" value="Xylose isomerase-like"/>
    <property type="match status" value="1"/>
</dbReference>
<sequence>MSLEQTWRWYGPNDPVSLDDIKQAGATGIVTALHHIPNGELWDTAEIEKRKAIIEQAGLKWSVVESIPVHEDIKKRTGNYERYIENYCNSIRNLGKSGIDIVCYNFMPVLDWTRTDLAYEMPDGSRALYFNKTAFAAFELFLLSRPGAQSAYAKEEKEAAKKLLDSMSREDRTILINNIIAGLPGAEEGYSLDSFNDVLAGYDGIGESVLRENLKYFLKRIIPVAEKAGVLMAIHPDDPPYPILGLPRVVSTESDAVELLNAVDSPSNGLCFCTGSYGVRADNDLAGMVQRLGHRINFIHLRSTRRDEHGNFYEADHLDGDVDMYSVMKYLLLEQARRQQEGRADQRMPMRPDHGHQMLDDLKKKTNPGYSAIGRLRGLAELRGLALGISKSLGL</sequence>
<organism evidence="10 11">
    <name type="scientific">Fulvivirga sedimenti</name>
    <dbReference type="NCBI Taxonomy" id="2879465"/>
    <lineage>
        <taxon>Bacteria</taxon>
        <taxon>Pseudomonadati</taxon>
        <taxon>Bacteroidota</taxon>
        <taxon>Cytophagia</taxon>
        <taxon>Cytophagales</taxon>
        <taxon>Fulvivirgaceae</taxon>
        <taxon>Fulvivirga</taxon>
    </lineage>
</organism>
<evidence type="ECO:0000256" key="6">
    <source>
        <dbReference type="ARBA" id="ARBA00023004"/>
    </source>
</evidence>
<comment type="cofactor">
    <cofactor evidence="9">
        <name>Fe(2+)</name>
        <dbReference type="ChEBI" id="CHEBI:29033"/>
    </cofactor>
    <cofactor evidence="9">
        <name>Mn(2+)</name>
        <dbReference type="ChEBI" id="CHEBI:29035"/>
    </cofactor>
</comment>
<dbReference type="PIRSF" id="PIRSF016049">
    <property type="entry name" value="Man_dehyd"/>
    <property type="match status" value="1"/>
</dbReference>
<dbReference type="RefSeq" id="WP_225699551.1">
    <property type="nucleotide sequence ID" value="NZ_JAIXNE010000006.1"/>
</dbReference>
<dbReference type="PANTHER" id="PTHR30387">
    <property type="entry name" value="MANNONATE DEHYDRATASE"/>
    <property type="match status" value="1"/>
</dbReference>
<dbReference type="NCBIfam" id="TIGR00695">
    <property type="entry name" value="uxuA"/>
    <property type="match status" value="1"/>
</dbReference>
<dbReference type="FunFam" id="3.20.20.150:FF:000010">
    <property type="entry name" value="Mannonate dehydratase"/>
    <property type="match status" value="1"/>
</dbReference>
<dbReference type="PANTHER" id="PTHR30387:SF2">
    <property type="entry name" value="MANNONATE DEHYDRATASE"/>
    <property type="match status" value="1"/>
</dbReference>
<protein>
    <recommendedName>
        <fullName evidence="5 9">Mannonate dehydratase</fullName>
        <ecNumber evidence="5 9">4.2.1.8</ecNumber>
    </recommendedName>
    <alternativeName>
        <fullName evidence="9">D-mannonate hydro-lyase</fullName>
    </alternativeName>
</protein>
<dbReference type="GO" id="GO:0008198">
    <property type="term" value="F:ferrous iron binding"/>
    <property type="evidence" value="ECO:0007669"/>
    <property type="project" value="TreeGrafter"/>
</dbReference>